<name>A0A0F4YRP0_RASE3</name>
<dbReference type="FunFam" id="1.20.120.1630:FF:000010">
    <property type="entry name" value="Steroid alpha reductase family protein"/>
    <property type="match status" value="1"/>
</dbReference>
<evidence type="ECO:0000256" key="5">
    <source>
        <dbReference type="ARBA" id="ARBA00022516"/>
    </source>
</evidence>
<evidence type="ECO:0000256" key="2">
    <source>
        <dbReference type="ARBA" id="ARBA00005194"/>
    </source>
</evidence>
<keyword evidence="13 17" id="KW-0472">Membrane</keyword>
<keyword evidence="7" id="KW-0256">Endoplasmic reticulum</keyword>
<evidence type="ECO:0000256" key="9">
    <source>
        <dbReference type="ARBA" id="ARBA00022857"/>
    </source>
</evidence>
<comment type="catalytic activity">
    <reaction evidence="15">
        <text>a very-long-chain 2,3-saturated fatty acyl-CoA + NADP(+) = a very-long-chain (2E)-enoyl-CoA + NADPH + H(+)</text>
        <dbReference type="Rhea" id="RHEA:14473"/>
        <dbReference type="ChEBI" id="CHEBI:15378"/>
        <dbReference type="ChEBI" id="CHEBI:57783"/>
        <dbReference type="ChEBI" id="CHEBI:58349"/>
        <dbReference type="ChEBI" id="CHEBI:83724"/>
        <dbReference type="ChEBI" id="CHEBI:83728"/>
        <dbReference type="EC" id="1.3.1.93"/>
    </reaction>
</comment>
<sequence length="317" mass="36251">MSHAFRWLASVNGKANVPEGKPIRKLPKEINIAANASGRELYDRLAQKTGYSIHRLRVTKGSDGSLVPNGKETVYDTGLRDQSIIYVKDLGPQIGWRTVYIIEYLGPLIFPALVLYVLRPYLYFNFEQPLPEPSNLQAIICALLTVHFIKREIETIFIHRFSLATMPARNIVKNCTHYWILAGANITYWVFRPDSPAATENVHPILLYTGLALFVFGELANLNAHLVLRDLRKPGTTERGIPKGFGFDLVTCPNYMFEVLAWIGIYFVTGLSWSVLLFIVVGTLQMMSWAAKKERRYRKEFGDRYKRKKYVMLPGIY</sequence>
<comment type="subcellular location">
    <subcellularLocation>
        <location evidence="1">Endoplasmic reticulum membrane</location>
        <topology evidence="1">Multi-pass membrane protein</topology>
    </subcellularLocation>
</comment>
<keyword evidence="11" id="KW-0560">Oxidoreductase</keyword>
<dbReference type="AlphaFoldDB" id="A0A0F4YRP0"/>
<organism evidence="19 20">
    <name type="scientific">Rasamsonia emersonii (strain ATCC 16479 / CBS 393.64 / IMI 116815)</name>
    <dbReference type="NCBI Taxonomy" id="1408163"/>
    <lineage>
        <taxon>Eukaryota</taxon>
        <taxon>Fungi</taxon>
        <taxon>Dikarya</taxon>
        <taxon>Ascomycota</taxon>
        <taxon>Pezizomycotina</taxon>
        <taxon>Eurotiomycetes</taxon>
        <taxon>Eurotiomycetidae</taxon>
        <taxon>Eurotiales</taxon>
        <taxon>Trichocomaceae</taxon>
        <taxon>Rasamsonia</taxon>
    </lineage>
</organism>
<evidence type="ECO:0000256" key="4">
    <source>
        <dbReference type="ARBA" id="ARBA00012530"/>
    </source>
</evidence>
<keyword evidence="9" id="KW-0521">NADP</keyword>
<evidence type="ECO:0000256" key="1">
    <source>
        <dbReference type="ARBA" id="ARBA00004477"/>
    </source>
</evidence>
<gene>
    <name evidence="19" type="ORF">T310_5465</name>
</gene>
<keyword evidence="10 17" id="KW-1133">Transmembrane helix</keyword>
<dbReference type="Pfam" id="PF02544">
    <property type="entry name" value="Steroid_dh"/>
    <property type="match status" value="1"/>
</dbReference>
<dbReference type="RefSeq" id="XP_013327133.1">
    <property type="nucleotide sequence ID" value="XM_013471679.1"/>
</dbReference>
<evidence type="ECO:0000256" key="12">
    <source>
        <dbReference type="ARBA" id="ARBA00023098"/>
    </source>
</evidence>
<evidence type="ECO:0000313" key="20">
    <source>
        <dbReference type="Proteomes" id="UP000053958"/>
    </source>
</evidence>
<feature type="domain" description="3-oxo-5-alpha-steroid 4-dehydrogenase C-terminal" evidence="18">
    <location>
        <begin position="165"/>
        <end position="317"/>
    </location>
</feature>
<comment type="similarity">
    <text evidence="3">Belongs to the steroid 5-alpha reductase family.</text>
</comment>
<evidence type="ECO:0000256" key="10">
    <source>
        <dbReference type="ARBA" id="ARBA00022989"/>
    </source>
</evidence>
<keyword evidence="12" id="KW-0443">Lipid metabolism</keyword>
<evidence type="ECO:0000259" key="18">
    <source>
        <dbReference type="Pfam" id="PF02544"/>
    </source>
</evidence>
<dbReference type="PANTHER" id="PTHR10556:SF28">
    <property type="entry name" value="VERY-LONG-CHAIN ENOYL-COA REDUCTASE"/>
    <property type="match status" value="1"/>
</dbReference>
<dbReference type="GO" id="GO:0005789">
    <property type="term" value="C:endoplasmic reticulum membrane"/>
    <property type="evidence" value="ECO:0007669"/>
    <property type="project" value="UniProtKB-SubCell"/>
</dbReference>
<dbReference type="OrthoDB" id="540503at2759"/>
<keyword evidence="5" id="KW-0444">Lipid biosynthesis</keyword>
<keyword evidence="20" id="KW-1185">Reference proteome</keyword>
<feature type="transmembrane region" description="Helical" evidence="17">
    <location>
        <begin position="171"/>
        <end position="191"/>
    </location>
</feature>
<dbReference type="PROSITE" id="PS50244">
    <property type="entry name" value="S5A_REDUCTASE"/>
    <property type="match status" value="1"/>
</dbReference>
<evidence type="ECO:0000313" key="19">
    <source>
        <dbReference type="EMBL" id="KKA20521.1"/>
    </source>
</evidence>
<proteinExistence type="inferred from homology"/>
<evidence type="ECO:0000256" key="6">
    <source>
        <dbReference type="ARBA" id="ARBA00022692"/>
    </source>
</evidence>
<dbReference type="GO" id="GO:0102758">
    <property type="term" value="F:very-long-chain enoyl-CoA reductase activity"/>
    <property type="evidence" value="ECO:0007669"/>
    <property type="project" value="UniProtKB-EC"/>
</dbReference>
<evidence type="ECO:0000256" key="13">
    <source>
        <dbReference type="ARBA" id="ARBA00023136"/>
    </source>
</evidence>
<dbReference type="InterPro" id="IPR039357">
    <property type="entry name" value="SRD5A/TECR"/>
</dbReference>
<evidence type="ECO:0000256" key="15">
    <source>
        <dbReference type="ARBA" id="ARBA00051495"/>
    </source>
</evidence>
<keyword evidence="6 17" id="KW-0812">Transmembrane</keyword>
<feature type="transmembrane region" description="Helical" evidence="17">
    <location>
        <begin position="203"/>
        <end position="224"/>
    </location>
</feature>
<evidence type="ECO:0000256" key="14">
    <source>
        <dbReference type="ARBA" id="ARBA00023160"/>
    </source>
</evidence>
<dbReference type="PANTHER" id="PTHR10556">
    <property type="entry name" value="3-OXO-5-ALPHA-STEROID 4-DEHYDROGENASE"/>
    <property type="match status" value="1"/>
</dbReference>
<accession>A0A0F4YRP0</accession>
<dbReference type="Proteomes" id="UP000053958">
    <property type="component" value="Unassembled WGS sequence"/>
</dbReference>
<reference evidence="19 20" key="1">
    <citation type="submission" date="2015-04" db="EMBL/GenBank/DDBJ databases">
        <authorList>
            <person name="Heijne W.H."/>
            <person name="Fedorova N.D."/>
            <person name="Nierman W.C."/>
            <person name="Vollebregt A.W."/>
            <person name="Zhao Z."/>
            <person name="Wu L."/>
            <person name="Kumar M."/>
            <person name="Stam H."/>
            <person name="van den Berg M.A."/>
            <person name="Pel H.J."/>
        </authorList>
    </citation>
    <scope>NUCLEOTIDE SEQUENCE [LARGE SCALE GENOMIC DNA]</scope>
    <source>
        <strain evidence="19 20">CBS 393.64</strain>
    </source>
</reference>
<dbReference type="EMBL" id="LASV01000253">
    <property type="protein sequence ID" value="KKA20521.1"/>
    <property type="molecule type" value="Genomic_DNA"/>
</dbReference>
<evidence type="ECO:0000256" key="8">
    <source>
        <dbReference type="ARBA" id="ARBA00022832"/>
    </source>
</evidence>
<evidence type="ECO:0000256" key="11">
    <source>
        <dbReference type="ARBA" id="ARBA00023002"/>
    </source>
</evidence>
<evidence type="ECO:0000256" key="3">
    <source>
        <dbReference type="ARBA" id="ARBA00007742"/>
    </source>
</evidence>
<dbReference type="STRING" id="1408163.A0A0F4YRP0"/>
<dbReference type="GO" id="GO:0042761">
    <property type="term" value="P:very long-chain fatty acid biosynthetic process"/>
    <property type="evidence" value="ECO:0007669"/>
    <property type="project" value="TreeGrafter"/>
</dbReference>
<comment type="function">
    <text evidence="16">Catalyzes the last of the four reactions of the long-chain fatty acids elongation cycle. This endoplasmic reticulum-bound enzymatic process, allows the addition of 2 carbons to the chain of long- and very long-chain fatty acids/VLCFAs per cycle. This enzyme reduces the trans-2,3-enoyl-CoA fatty acid intermediate to an acyl-CoA that can be further elongated by entering a new cycle of elongation. Thereby, it participates in the production of VLCFAs of different chain lengths that are involved in multiple biological processes as precursors of membrane lipids and lipid mediators.</text>
</comment>
<comment type="caution">
    <text evidence="19">The sequence shown here is derived from an EMBL/GenBank/DDBJ whole genome shotgun (WGS) entry which is preliminary data.</text>
</comment>
<dbReference type="Gene3D" id="1.20.120.1630">
    <property type="match status" value="1"/>
</dbReference>
<keyword evidence="14" id="KW-0275">Fatty acid biosynthesis</keyword>
<dbReference type="GeneID" id="25317809"/>
<protein>
    <recommendedName>
        <fullName evidence="4">very-long-chain enoyl-CoA reductase</fullName>
        <ecNumber evidence="4">1.3.1.93</ecNumber>
    </recommendedName>
</protein>
<feature type="transmembrane region" description="Helical" evidence="17">
    <location>
        <begin position="104"/>
        <end position="122"/>
    </location>
</feature>
<evidence type="ECO:0000256" key="16">
    <source>
        <dbReference type="ARBA" id="ARBA00058640"/>
    </source>
</evidence>
<dbReference type="EC" id="1.3.1.93" evidence="4"/>
<evidence type="ECO:0000256" key="7">
    <source>
        <dbReference type="ARBA" id="ARBA00022824"/>
    </source>
</evidence>
<keyword evidence="8" id="KW-0276">Fatty acid metabolism</keyword>
<dbReference type="InterPro" id="IPR001104">
    <property type="entry name" value="3-oxo-5_a-steroid_4-DH_C"/>
</dbReference>
<comment type="pathway">
    <text evidence="2">Lipid metabolism; fatty acid biosynthesis.</text>
</comment>
<evidence type="ECO:0000256" key="17">
    <source>
        <dbReference type="SAM" id="Phobius"/>
    </source>
</evidence>